<dbReference type="OrthoDB" id="2013972at2759"/>
<feature type="compositionally biased region" description="Pro residues" evidence="2">
    <location>
        <begin position="221"/>
        <end position="231"/>
    </location>
</feature>
<accession>A0A127ZEP8</accession>
<dbReference type="InterPro" id="IPR029063">
    <property type="entry name" value="SAM-dependent_MTases_sf"/>
</dbReference>
<gene>
    <name evidence="4" type="ORF">SPSC_04027</name>
</gene>
<feature type="region of interest" description="Disordered" evidence="2">
    <location>
        <begin position="967"/>
        <end position="1008"/>
    </location>
</feature>
<name>A0A127ZEP8_9BASI</name>
<dbReference type="CDD" id="cd02440">
    <property type="entry name" value="AdoMet_MTases"/>
    <property type="match status" value="1"/>
</dbReference>
<feature type="domain" description="Methyltransferase" evidence="3">
    <location>
        <begin position="396"/>
        <end position="493"/>
    </location>
</feature>
<dbReference type="AlphaFoldDB" id="A0A127ZEP8"/>
<comment type="similarity">
    <text evidence="1">Belongs to the CFA/CMAS family.</text>
</comment>
<feature type="compositionally biased region" description="Polar residues" evidence="2">
    <location>
        <begin position="643"/>
        <end position="652"/>
    </location>
</feature>
<feature type="compositionally biased region" description="Polar residues" evidence="2">
    <location>
        <begin position="131"/>
        <end position="144"/>
    </location>
</feature>
<feature type="compositionally biased region" description="Low complexity" evidence="2">
    <location>
        <begin position="983"/>
        <end position="996"/>
    </location>
</feature>
<dbReference type="InterPro" id="IPR041698">
    <property type="entry name" value="Methyltransf_25"/>
</dbReference>
<dbReference type="SUPFAM" id="SSF53335">
    <property type="entry name" value="S-adenosyl-L-methionine-dependent methyltransferases"/>
    <property type="match status" value="1"/>
</dbReference>
<evidence type="ECO:0000256" key="1">
    <source>
        <dbReference type="ARBA" id="ARBA00010815"/>
    </source>
</evidence>
<feature type="compositionally biased region" description="Low complexity" evidence="2">
    <location>
        <begin position="890"/>
        <end position="916"/>
    </location>
</feature>
<evidence type="ECO:0000259" key="3">
    <source>
        <dbReference type="Pfam" id="PF13649"/>
    </source>
</evidence>
<feature type="region of interest" description="Disordered" evidence="2">
    <location>
        <begin position="615"/>
        <end position="652"/>
    </location>
</feature>
<feature type="compositionally biased region" description="Low complexity" evidence="2">
    <location>
        <begin position="264"/>
        <end position="295"/>
    </location>
</feature>
<feature type="region of interest" description="Disordered" evidence="2">
    <location>
        <begin position="692"/>
        <end position="711"/>
    </location>
</feature>
<dbReference type="Gene3D" id="3.40.50.150">
    <property type="entry name" value="Vaccinia Virus protein VP39"/>
    <property type="match status" value="1"/>
</dbReference>
<feature type="region of interest" description="Disordered" evidence="2">
    <location>
        <begin position="1"/>
        <end position="92"/>
    </location>
</feature>
<dbReference type="EMBL" id="LK056676">
    <property type="protein sequence ID" value="CDU24526.1"/>
    <property type="molecule type" value="Genomic_DNA"/>
</dbReference>
<dbReference type="PANTHER" id="PTHR43832:SF1">
    <property type="entry name" value="S-ADENOSYL-L-METHIONINE-DEPENDENT METHYLTRANSFERASES SUPERFAMILY PROTEIN"/>
    <property type="match status" value="1"/>
</dbReference>
<feature type="region of interest" description="Disordered" evidence="2">
    <location>
        <begin position="119"/>
        <end position="324"/>
    </location>
</feature>
<feature type="region of interest" description="Disordered" evidence="2">
    <location>
        <begin position="1047"/>
        <end position="1136"/>
    </location>
</feature>
<evidence type="ECO:0000313" key="4">
    <source>
        <dbReference type="EMBL" id="CDU24526.1"/>
    </source>
</evidence>
<organism evidence="4">
    <name type="scientific">Sporisorium scitamineum</name>
    <dbReference type="NCBI Taxonomy" id="49012"/>
    <lineage>
        <taxon>Eukaryota</taxon>
        <taxon>Fungi</taxon>
        <taxon>Dikarya</taxon>
        <taxon>Basidiomycota</taxon>
        <taxon>Ustilaginomycotina</taxon>
        <taxon>Ustilaginomycetes</taxon>
        <taxon>Ustilaginales</taxon>
        <taxon>Ustilaginaceae</taxon>
        <taxon>Sporisorium</taxon>
    </lineage>
</organism>
<feature type="compositionally biased region" description="Polar residues" evidence="2">
    <location>
        <begin position="52"/>
        <end position="75"/>
    </location>
</feature>
<proteinExistence type="inferred from homology"/>
<feature type="compositionally biased region" description="Low complexity" evidence="2">
    <location>
        <begin position="77"/>
        <end position="92"/>
    </location>
</feature>
<sequence>MIDPYHLYMGGRRSSTRQASDSKSNNNTASKQSDSAPPASVSKSSSVDSKPHQSSYIGGDSLSPSSTISTDQAAKTSVAGSSPSSSANNVSAASLPHKLPEFDHFRQSSPLMPEFYPRTSDFFSQGRRRSSITVSPESAVSPGSATIGATPVILDRSASGSNSTKKPDSFNLPLTFEESESLEGEQLPVRLGLAPPSHSHGLPPSEMTYKARVGHGYYFYTPPPAPRPPPSSKSSAPPSLRHRNTDMSEASGLSLNTKATPAHSLSSPSSISPGAPSSSPLRASASSSVSSLPASTLVGHSGNSKHAPASSPRPRLPPSSPDCWDPEAYFTKTRSRVKGKMREFVYHGFPHSVVPYWHGYSSETVEAELTVHLNANAALHGNTLRDFPEGSRPCRVLDLGCGRGFWCLDMAREWKTSEFVGLDIVPIQPPMASLADPDLEHRVSWVVANFLEPLPFPDASFDYVHIRFVLQGMPEDKWIDLLSEARRILAPGGVLELLEGNYSFFGHASWVDTQELKDLEQGRVATRKGVGVKLPKRLKVLNDSDSTDFDAIEVVFERMMHRRFINPTPLSVVPSALLLPGFSNVANGNPRHIPVYAESSAQRARARAAATAATAATAAAGDEPGSSSANATSSEDEGKRQGKFTSRGQIGKPLNSQFAMTDRDLFSAFILLQHLDQFSSSRELVWAEAEEEKRSLQGQPQPELPKMDSQRRFGQGNPAALKPFAHPWKSKDCFYRALDAWIEATKASADTEHLLRKYLGWEQAHEDLTVEGRKYAERRRKMSTSSAAIPSLGLEQLVLEDKENDAVPEMRGRQESLATTVATAQDTRDASVSPTSGSAFAVSTTHAHEAPARLQTTRASAPDTRTVAHADESSSKTTTSDGKKKKKSTRPSSSGNVGSSSPSTFGSGTPARTRTFGRGGAAGGSITPKPIPLPDAPAFMPGYAFASPATEPASMFRGPTTKASIVASSRGGGAIVGGRKASSNKSVSDRSSLSSSKTEGKPVPPVARDAVPAVPASKAAAVGGTEISPAAAYAATQRVSHRLEEEYRLTSGGSRPVSPTSAVASPTAPTAAAAGHEPVTSLGSRPPLAPSATAAGTADPRSVSMPTTIPTTAGGSVRIAEPLTRPSKMRSRSKSNAKATALMGFFDTTGFIAIA</sequence>
<reference evidence="4" key="1">
    <citation type="submission" date="2014-06" db="EMBL/GenBank/DDBJ databases">
        <authorList>
            <person name="Ju J."/>
            <person name="Zhang J."/>
        </authorList>
    </citation>
    <scope>NUCLEOTIDE SEQUENCE</scope>
    <source>
        <strain evidence="4">SscI8</strain>
    </source>
</reference>
<evidence type="ECO:0000256" key="2">
    <source>
        <dbReference type="SAM" id="MobiDB-lite"/>
    </source>
</evidence>
<feature type="compositionally biased region" description="Low complexity" evidence="2">
    <location>
        <begin position="1056"/>
        <end position="1074"/>
    </location>
</feature>
<protein>
    <recommendedName>
        <fullName evidence="3">Methyltransferase domain-containing protein</fullName>
    </recommendedName>
</protein>
<feature type="compositionally biased region" description="Polar residues" evidence="2">
    <location>
        <begin position="247"/>
        <end position="259"/>
    </location>
</feature>
<dbReference type="PANTHER" id="PTHR43832">
    <property type="match status" value="1"/>
</dbReference>
<dbReference type="Pfam" id="PF13649">
    <property type="entry name" value="Methyltransf_25"/>
    <property type="match status" value="1"/>
</dbReference>
<feature type="compositionally biased region" description="Low complexity" evidence="2">
    <location>
        <begin position="33"/>
        <end position="48"/>
    </location>
</feature>
<feature type="region of interest" description="Disordered" evidence="2">
    <location>
        <begin position="806"/>
        <end position="933"/>
    </location>
</feature>
<feature type="compositionally biased region" description="Polar residues" evidence="2">
    <location>
        <begin position="816"/>
        <end position="845"/>
    </location>
</feature>
<feature type="compositionally biased region" description="Polar residues" evidence="2">
    <location>
        <begin position="16"/>
        <end position="32"/>
    </location>
</feature>
<feature type="compositionally biased region" description="Polar residues" evidence="2">
    <location>
        <begin position="1104"/>
        <end position="1114"/>
    </location>
</feature>